<dbReference type="InterPro" id="IPR015943">
    <property type="entry name" value="WD40/YVTN_repeat-like_dom_sf"/>
</dbReference>
<dbReference type="Pfam" id="PF13449">
    <property type="entry name" value="Phytase-like"/>
    <property type="match status" value="1"/>
</dbReference>
<protein>
    <submittedName>
        <fullName evidence="3">Esterase-like activity of phytase family protein</fullName>
    </submittedName>
</protein>
<dbReference type="InterPro" id="IPR014567">
    <property type="entry name" value="UCP031900"/>
</dbReference>
<evidence type="ECO:0000313" key="3">
    <source>
        <dbReference type="EMBL" id="NBE09193.1"/>
    </source>
</evidence>
<name>A0ABW9Y9B4_9RHOB</name>
<reference evidence="4" key="1">
    <citation type="submission" date="2020-01" db="EMBL/GenBank/DDBJ databases">
        <title>Sphingomonas sp. strain CSW-10.</title>
        <authorList>
            <person name="Chen W.-M."/>
        </authorList>
    </citation>
    <scope>NUCLEOTIDE SEQUENCE [LARGE SCALE GENOMIC DNA]</scope>
    <source>
        <strain evidence="4">CCP-1</strain>
    </source>
</reference>
<keyword evidence="4" id="KW-1185">Reference proteome</keyword>
<gene>
    <name evidence="3" type="ORF">GU920_16735</name>
</gene>
<evidence type="ECO:0000313" key="4">
    <source>
        <dbReference type="Proteomes" id="UP001517376"/>
    </source>
</evidence>
<organism evidence="3 4">
    <name type="scientific">Paragemmobacter ruber</name>
    <dbReference type="NCBI Taxonomy" id="1985673"/>
    <lineage>
        <taxon>Bacteria</taxon>
        <taxon>Pseudomonadati</taxon>
        <taxon>Pseudomonadota</taxon>
        <taxon>Alphaproteobacteria</taxon>
        <taxon>Rhodobacterales</taxon>
        <taxon>Paracoccaceae</taxon>
        <taxon>Paragemmobacter</taxon>
    </lineage>
</organism>
<proteinExistence type="predicted"/>
<dbReference type="SUPFAM" id="SSF101898">
    <property type="entry name" value="NHL repeat"/>
    <property type="match status" value="1"/>
</dbReference>
<comment type="caution">
    <text evidence="3">The sequence shown here is derived from an EMBL/GenBank/DDBJ whole genome shotgun (WGS) entry which is preliminary data.</text>
</comment>
<evidence type="ECO:0000256" key="1">
    <source>
        <dbReference type="SAM" id="SignalP"/>
    </source>
</evidence>
<feature type="chain" id="PRO_5045224239" evidence="1">
    <location>
        <begin position="24"/>
        <end position="298"/>
    </location>
</feature>
<sequence>MPKRPHLALMAGVFLALGLQGSASQTLPAGLVGAFEWRSADENLGGLSAIDMAPDGLSFLVISDRGAWTRSQVTRDASGQITGIDAPPMRFLRGRSEAPLEAGRNDSEGMAVAADGTVYISFENVARILQYDRIDGPALNLPSPREFGRLQRNSALEALAIDGSGTLYTLPERSGELTRPFPVWRYRDGVWDQPFALRRDGGYLVVSADVGPDGRFYVLEREFHGLAGFSSRVRSFALSDTALADERTELETPPGQHDNLEGLSVWRGPDGALWLTMIADDNFNFFQTTEIVEYRLQD</sequence>
<feature type="signal peptide" evidence="1">
    <location>
        <begin position="1"/>
        <end position="23"/>
    </location>
</feature>
<accession>A0ABW9Y9B4</accession>
<dbReference type="RefSeq" id="WP_161768264.1">
    <property type="nucleotide sequence ID" value="NZ_JAAATW010000004.1"/>
</dbReference>
<dbReference type="Gene3D" id="2.130.10.10">
    <property type="entry name" value="YVTN repeat-like/Quinoprotein amine dehydrogenase"/>
    <property type="match status" value="1"/>
</dbReference>
<evidence type="ECO:0000259" key="2">
    <source>
        <dbReference type="Pfam" id="PF13449"/>
    </source>
</evidence>
<keyword evidence="1" id="KW-0732">Signal</keyword>
<dbReference type="InterPro" id="IPR027372">
    <property type="entry name" value="Phytase-like_dom"/>
</dbReference>
<feature type="domain" description="Phytase-like" evidence="2">
    <location>
        <begin position="44"/>
        <end position="283"/>
    </location>
</feature>
<dbReference type="PIRSF" id="PIRSF031900">
    <property type="entry name" value="UCP031900"/>
    <property type="match status" value="1"/>
</dbReference>
<dbReference type="EMBL" id="JAAATW010000004">
    <property type="protein sequence ID" value="NBE09193.1"/>
    <property type="molecule type" value="Genomic_DNA"/>
</dbReference>
<dbReference type="Proteomes" id="UP001517376">
    <property type="component" value="Unassembled WGS sequence"/>
</dbReference>